<dbReference type="GO" id="GO:0006281">
    <property type="term" value="P:DNA repair"/>
    <property type="evidence" value="ECO:0007669"/>
    <property type="project" value="TreeGrafter"/>
</dbReference>
<evidence type="ECO:0000256" key="1">
    <source>
        <dbReference type="ARBA" id="ARBA00022763"/>
    </source>
</evidence>
<dbReference type="InterPro" id="IPR050356">
    <property type="entry name" value="SulA_CellDiv_inhibitor"/>
</dbReference>
<keyword evidence="2" id="KW-0132">Cell division</keyword>
<keyword evidence="1" id="KW-0227">DNA damage</keyword>
<dbReference type="GO" id="GO:0009432">
    <property type="term" value="P:SOS response"/>
    <property type="evidence" value="ECO:0007669"/>
    <property type="project" value="InterPro"/>
</dbReference>
<dbReference type="Proteomes" id="UP000318126">
    <property type="component" value="Unassembled WGS sequence"/>
</dbReference>
<dbReference type="GO" id="GO:0051782">
    <property type="term" value="P:negative regulation of cell division"/>
    <property type="evidence" value="ECO:0007669"/>
    <property type="project" value="InterPro"/>
</dbReference>
<dbReference type="Pfam" id="PF03846">
    <property type="entry name" value="SulA"/>
    <property type="match status" value="1"/>
</dbReference>
<evidence type="ECO:0000313" key="2">
    <source>
        <dbReference type="EMBL" id="TRY14551.1"/>
    </source>
</evidence>
<dbReference type="InterPro" id="IPR004596">
    <property type="entry name" value="Cell_div_suppressor_SulA"/>
</dbReference>
<name>A0A553JQA9_SHEHA</name>
<keyword evidence="3" id="KW-1185">Reference proteome</keyword>
<dbReference type="AlphaFoldDB" id="A0A553JQA9"/>
<comment type="caution">
    <text evidence="2">The sequence shown here is derived from an EMBL/GenBank/DDBJ whole genome shotgun (WGS) entry which is preliminary data.</text>
</comment>
<sequence>MNTLIGNGPRHPGLWLDLDTHHSSQLQSSTISTVTTHTHGRDELRQVSAQLATLSHQGQWIVLISPPNIGYKQVLAEAGVRMNRVLLVHAKDEVETLWAMEKALTSGTSSAVLCWTQSLDARDNRRLQIVAKSARALGIVIEDTSAALPIEARSRLLDSAIKPSLFSSVH</sequence>
<dbReference type="SUPFAM" id="SSF52540">
    <property type="entry name" value="P-loop containing nucleoside triphosphate hydrolases"/>
    <property type="match status" value="1"/>
</dbReference>
<proteinExistence type="predicted"/>
<evidence type="ECO:0000313" key="3">
    <source>
        <dbReference type="Proteomes" id="UP000318126"/>
    </source>
</evidence>
<reference evidence="3" key="1">
    <citation type="submission" date="2019-07" db="EMBL/GenBank/DDBJ databases">
        <title>Shewanella sp. YLB-08 draft genomic sequence.</title>
        <authorList>
            <person name="Yu L."/>
        </authorList>
    </citation>
    <scope>NUCLEOTIDE SEQUENCE [LARGE SCALE GENOMIC DNA]</scope>
    <source>
        <strain evidence="3">JCM 20706</strain>
    </source>
</reference>
<gene>
    <name evidence="2" type="ORF">FN961_09095</name>
</gene>
<accession>A0A553JQA9</accession>
<dbReference type="OrthoDB" id="9811176at2"/>
<dbReference type="PANTHER" id="PTHR35369:SF3">
    <property type="entry name" value="TRANSLESION DNA SYNTHESIS-ASSOCIATED PROTEIN IMUA"/>
    <property type="match status" value="1"/>
</dbReference>
<keyword evidence="2" id="KW-0131">Cell cycle</keyword>
<protein>
    <submittedName>
        <fullName evidence="2">Cell division protein</fullName>
    </submittedName>
</protein>
<dbReference type="Gene3D" id="3.40.50.300">
    <property type="entry name" value="P-loop containing nucleotide triphosphate hydrolases"/>
    <property type="match status" value="1"/>
</dbReference>
<organism evidence="2 3">
    <name type="scientific">Shewanella hanedai</name>
    <name type="common">Alteromonas hanedai</name>
    <dbReference type="NCBI Taxonomy" id="25"/>
    <lineage>
        <taxon>Bacteria</taxon>
        <taxon>Pseudomonadati</taxon>
        <taxon>Pseudomonadota</taxon>
        <taxon>Gammaproteobacteria</taxon>
        <taxon>Alteromonadales</taxon>
        <taxon>Shewanellaceae</taxon>
        <taxon>Shewanella</taxon>
    </lineage>
</organism>
<dbReference type="PANTHER" id="PTHR35369">
    <property type="entry name" value="BLR3025 PROTEIN-RELATED"/>
    <property type="match status" value="1"/>
</dbReference>
<dbReference type="GO" id="GO:0051301">
    <property type="term" value="P:cell division"/>
    <property type="evidence" value="ECO:0007669"/>
    <property type="project" value="UniProtKB-KW"/>
</dbReference>
<dbReference type="InterPro" id="IPR027417">
    <property type="entry name" value="P-loop_NTPase"/>
</dbReference>
<dbReference type="EMBL" id="VKGK01000009">
    <property type="protein sequence ID" value="TRY14551.1"/>
    <property type="molecule type" value="Genomic_DNA"/>
</dbReference>
<dbReference type="RefSeq" id="WP_143564242.1">
    <property type="nucleotide sequence ID" value="NZ_BMPL01000007.1"/>
</dbReference>